<reference evidence="14" key="1">
    <citation type="submission" date="2025-08" db="UniProtKB">
        <authorList>
            <consortium name="Ensembl"/>
        </authorList>
    </citation>
    <scope>IDENTIFICATION</scope>
</reference>
<feature type="compositionally biased region" description="Basic and acidic residues" evidence="10">
    <location>
        <begin position="300"/>
        <end position="309"/>
    </location>
</feature>
<dbReference type="SMART" id="SM00409">
    <property type="entry name" value="IG"/>
    <property type="match status" value="2"/>
</dbReference>
<evidence type="ECO:0000256" key="1">
    <source>
        <dbReference type="ARBA" id="ARBA00004479"/>
    </source>
</evidence>
<name>A0A3Q1FVD0_9TELE</name>
<evidence type="ECO:0000256" key="4">
    <source>
        <dbReference type="ARBA" id="ARBA00022729"/>
    </source>
</evidence>
<sequence>MCFVQHLLVLVSLIGCAELITVTTSQKYVNVTSGQSALLQCSFVSTEATTTGLSIQWDFVSSSAVTPQQIYYYQSGKVVIANSYNGRIKGPSDPGTTKNASIIISNMQSSDAGIYTCEVHNFPDVQGKSQVVITVNVLERPSVPYCAVHGDVGTGHLVTLTCHSEHGSPKPTYTWTRLDQTKTRRPVLGRTTTTGVLEIKNMSQFEFGEYQCNATNAAGFSTCMIELSPDTGDGVVAAAVIGALLGCVLIALAVWFSVRAVKKHKYKAVKAGEVNEMKRSHPQAQEAADSVPMATTAGGHHAEGNEAHA</sequence>
<feature type="domain" description="Ig-like" evidence="13">
    <location>
        <begin position="18"/>
        <end position="134"/>
    </location>
</feature>
<dbReference type="PANTHER" id="PTHR44974:SF1">
    <property type="entry name" value="V-SET AND IMMUNOGLOBULIN DOMAIN-CONTAINING PROTEIN 1"/>
    <property type="match status" value="1"/>
</dbReference>
<feature type="domain" description="Ig-like" evidence="13">
    <location>
        <begin position="141"/>
        <end position="228"/>
    </location>
</feature>
<evidence type="ECO:0000256" key="12">
    <source>
        <dbReference type="SAM" id="SignalP"/>
    </source>
</evidence>
<evidence type="ECO:0000313" key="15">
    <source>
        <dbReference type="Proteomes" id="UP000257200"/>
    </source>
</evidence>
<feature type="chain" id="PRO_5018525956" description="V-set and immunoglobulin domain-containing protein 1" evidence="12">
    <location>
        <begin position="20"/>
        <end position="309"/>
    </location>
</feature>
<dbReference type="GO" id="GO:0030277">
    <property type="term" value="P:maintenance of gastrointestinal epithelium"/>
    <property type="evidence" value="ECO:0007669"/>
    <property type="project" value="InterPro"/>
</dbReference>
<feature type="signal peptide" evidence="12">
    <location>
        <begin position="1"/>
        <end position="19"/>
    </location>
</feature>
<organism evidence="14 15">
    <name type="scientific">Acanthochromis polyacanthus</name>
    <name type="common">spiny chromis</name>
    <dbReference type="NCBI Taxonomy" id="80966"/>
    <lineage>
        <taxon>Eukaryota</taxon>
        <taxon>Metazoa</taxon>
        <taxon>Chordata</taxon>
        <taxon>Craniata</taxon>
        <taxon>Vertebrata</taxon>
        <taxon>Euteleostomi</taxon>
        <taxon>Actinopterygii</taxon>
        <taxon>Neopterygii</taxon>
        <taxon>Teleostei</taxon>
        <taxon>Neoteleostei</taxon>
        <taxon>Acanthomorphata</taxon>
        <taxon>Ovalentaria</taxon>
        <taxon>Pomacentridae</taxon>
        <taxon>Acanthochromis</taxon>
    </lineage>
</organism>
<dbReference type="Proteomes" id="UP000257200">
    <property type="component" value="Unplaced"/>
</dbReference>
<reference evidence="14" key="2">
    <citation type="submission" date="2025-09" db="UniProtKB">
        <authorList>
            <consortium name="Ensembl"/>
        </authorList>
    </citation>
    <scope>IDENTIFICATION</scope>
</reference>
<dbReference type="InterPro" id="IPR007110">
    <property type="entry name" value="Ig-like_dom"/>
</dbReference>
<evidence type="ECO:0000256" key="5">
    <source>
        <dbReference type="ARBA" id="ARBA00022737"/>
    </source>
</evidence>
<dbReference type="STRING" id="80966.ENSAPOP00000019602"/>
<keyword evidence="6 11" id="KW-1133">Transmembrane helix</keyword>
<keyword evidence="8" id="KW-1015">Disulfide bond</keyword>
<evidence type="ECO:0000313" key="14">
    <source>
        <dbReference type="Ensembl" id="ENSAPOP00000019602.1"/>
    </source>
</evidence>
<evidence type="ECO:0000256" key="2">
    <source>
        <dbReference type="ARBA" id="ARBA00017514"/>
    </source>
</evidence>
<dbReference type="InterPro" id="IPR013783">
    <property type="entry name" value="Ig-like_fold"/>
</dbReference>
<proteinExistence type="predicted"/>
<dbReference type="Gene3D" id="2.60.40.10">
    <property type="entry name" value="Immunoglobulins"/>
    <property type="match status" value="2"/>
</dbReference>
<keyword evidence="9" id="KW-0393">Immunoglobulin domain</keyword>
<feature type="transmembrane region" description="Helical" evidence="11">
    <location>
        <begin position="235"/>
        <end position="258"/>
    </location>
</feature>
<protein>
    <recommendedName>
        <fullName evidence="2">V-set and immunoglobulin domain-containing protein 1</fullName>
    </recommendedName>
</protein>
<dbReference type="PANTHER" id="PTHR44974">
    <property type="entry name" value="V-SET AND IMMUNOGLOBULIN DOMAIN-CONTAINING PROTEIN 1"/>
    <property type="match status" value="1"/>
</dbReference>
<dbReference type="PROSITE" id="PS50835">
    <property type="entry name" value="IG_LIKE"/>
    <property type="match status" value="2"/>
</dbReference>
<comment type="subcellular location">
    <subcellularLocation>
        <location evidence="1">Membrane</location>
        <topology evidence="1">Single-pass type I membrane protein</topology>
    </subcellularLocation>
</comment>
<dbReference type="InterPro" id="IPR029861">
    <property type="entry name" value="VSIG1"/>
</dbReference>
<dbReference type="InterPro" id="IPR003598">
    <property type="entry name" value="Ig_sub2"/>
</dbReference>
<dbReference type="GO" id="GO:0005886">
    <property type="term" value="C:plasma membrane"/>
    <property type="evidence" value="ECO:0007669"/>
    <property type="project" value="InterPro"/>
</dbReference>
<keyword evidence="4 12" id="KW-0732">Signal</keyword>
<evidence type="ECO:0000256" key="10">
    <source>
        <dbReference type="SAM" id="MobiDB-lite"/>
    </source>
</evidence>
<evidence type="ECO:0000256" key="3">
    <source>
        <dbReference type="ARBA" id="ARBA00022692"/>
    </source>
</evidence>
<evidence type="ECO:0000256" key="8">
    <source>
        <dbReference type="ARBA" id="ARBA00023157"/>
    </source>
</evidence>
<dbReference type="InParanoid" id="A0A3Q1FVD0"/>
<evidence type="ECO:0000256" key="9">
    <source>
        <dbReference type="ARBA" id="ARBA00023319"/>
    </source>
</evidence>
<dbReference type="SMART" id="SM00406">
    <property type="entry name" value="IGv"/>
    <property type="match status" value="1"/>
</dbReference>
<dbReference type="InterPro" id="IPR013106">
    <property type="entry name" value="Ig_V-set"/>
</dbReference>
<feature type="region of interest" description="Disordered" evidence="10">
    <location>
        <begin position="277"/>
        <end position="309"/>
    </location>
</feature>
<evidence type="ECO:0000259" key="13">
    <source>
        <dbReference type="PROSITE" id="PS50835"/>
    </source>
</evidence>
<dbReference type="Pfam" id="PF07686">
    <property type="entry name" value="V-set"/>
    <property type="match status" value="1"/>
</dbReference>
<dbReference type="Pfam" id="PF13927">
    <property type="entry name" value="Ig_3"/>
    <property type="match status" value="1"/>
</dbReference>
<keyword evidence="15" id="KW-1185">Reference proteome</keyword>
<dbReference type="Ensembl" id="ENSAPOT00000034901.1">
    <property type="protein sequence ID" value="ENSAPOP00000019602.1"/>
    <property type="gene ID" value="ENSAPOG00000023064.1"/>
</dbReference>
<dbReference type="InterPro" id="IPR003599">
    <property type="entry name" value="Ig_sub"/>
</dbReference>
<dbReference type="InterPro" id="IPR036179">
    <property type="entry name" value="Ig-like_dom_sf"/>
</dbReference>
<dbReference type="SMART" id="SM00408">
    <property type="entry name" value="IGc2"/>
    <property type="match status" value="2"/>
</dbReference>
<keyword evidence="7 11" id="KW-0472">Membrane</keyword>
<accession>A0A3Q1FVD0</accession>
<evidence type="ECO:0000256" key="11">
    <source>
        <dbReference type="SAM" id="Phobius"/>
    </source>
</evidence>
<dbReference type="SUPFAM" id="SSF48726">
    <property type="entry name" value="Immunoglobulin"/>
    <property type="match status" value="2"/>
</dbReference>
<dbReference type="GeneTree" id="ENSGT00940000160507"/>
<dbReference type="GO" id="GO:0003382">
    <property type="term" value="P:epithelial cell morphogenesis"/>
    <property type="evidence" value="ECO:0007669"/>
    <property type="project" value="InterPro"/>
</dbReference>
<dbReference type="AlphaFoldDB" id="A0A3Q1FVD0"/>
<evidence type="ECO:0000256" key="6">
    <source>
        <dbReference type="ARBA" id="ARBA00022989"/>
    </source>
</evidence>
<evidence type="ECO:0000256" key="7">
    <source>
        <dbReference type="ARBA" id="ARBA00023136"/>
    </source>
</evidence>
<keyword evidence="3 11" id="KW-0812">Transmembrane</keyword>
<keyword evidence="5" id="KW-0677">Repeat</keyword>